<evidence type="ECO:0000256" key="1">
    <source>
        <dbReference type="ARBA" id="ARBA00009986"/>
    </source>
</evidence>
<name>A0A0D6M8H9_9BILA</name>
<dbReference type="Gene3D" id="3.40.309.10">
    <property type="entry name" value="Aldehyde Dehydrogenase, Chain A, domain 2"/>
    <property type="match status" value="1"/>
</dbReference>
<feature type="domain" description="Aldehyde dehydrogenase" evidence="2">
    <location>
        <begin position="38"/>
        <end position="446"/>
    </location>
</feature>
<evidence type="ECO:0000313" key="3">
    <source>
        <dbReference type="EMBL" id="EPB76187.1"/>
    </source>
</evidence>
<organism evidence="3 4">
    <name type="scientific">Ancylostoma ceylanicum</name>
    <dbReference type="NCBI Taxonomy" id="53326"/>
    <lineage>
        <taxon>Eukaryota</taxon>
        <taxon>Metazoa</taxon>
        <taxon>Ecdysozoa</taxon>
        <taxon>Nematoda</taxon>
        <taxon>Chromadorea</taxon>
        <taxon>Rhabditida</taxon>
        <taxon>Rhabditina</taxon>
        <taxon>Rhabditomorpha</taxon>
        <taxon>Strongyloidea</taxon>
        <taxon>Ancylostomatidae</taxon>
        <taxon>Ancylostomatinae</taxon>
        <taxon>Ancylostoma</taxon>
    </lineage>
</organism>
<dbReference type="EMBL" id="KE124873">
    <property type="protein sequence ID" value="EPB76187.1"/>
    <property type="molecule type" value="Genomic_DNA"/>
</dbReference>
<comment type="similarity">
    <text evidence="1">Belongs to the aldehyde dehydrogenase family.</text>
</comment>
<dbReference type="PANTHER" id="PTHR11699">
    <property type="entry name" value="ALDEHYDE DEHYDROGENASE-RELATED"/>
    <property type="match status" value="1"/>
</dbReference>
<accession>A0A0D6M8H9</accession>
<dbReference type="AlphaFoldDB" id="A0A0D6M8H9"/>
<proteinExistence type="inferred from homology"/>
<keyword evidence="4" id="KW-1185">Reference proteome</keyword>
<dbReference type="InterPro" id="IPR016161">
    <property type="entry name" value="Ald_DH/histidinol_DH"/>
</dbReference>
<dbReference type="InterPro" id="IPR016163">
    <property type="entry name" value="Ald_DH_C"/>
</dbReference>
<dbReference type="InterPro" id="IPR015590">
    <property type="entry name" value="Aldehyde_DH_dom"/>
</dbReference>
<reference evidence="3 4" key="1">
    <citation type="submission" date="2013-05" db="EMBL/GenBank/DDBJ databases">
        <title>Draft genome of the parasitic nematode Anyclostoma ceylanicum.</title>
        <authorList>
            <person name="Mitreva M."/>
        </authorList>
    </citation>
    <scope>NUCLEOTIDE SEQUENCE [LARGE SCALE GENOMIC DNA]</scope>
</reference>
<dbReference type="Proteomes" id="UP000054495">
    <property type="component" value="Unassembled WGS sequence"/>
</dbReference>
<dbReference type="Gene3D" id="3.40.605.10">
    <property type="entry name" value="Aldehyde Dehydrogenase, Chain A, domain 1"/>
    <property type="match status" value="1"/>
</dbReference>
<dbReference type="Pfam" id="PF00171">
    <property type="entry name" value="Aldedh"/>
    <property type="match status" value="1"/>
</dbReference>
<dbReference type="FunFam" id="3.40.309.10:FF:000001">
    <property type="entry name" value="Mitochondrial aldehyde dehydrogenase 2"/>
    <property type="match status" value="1"/>
</dbReference>
<gene>
    <name evidence="3" type="ORF">ANCCEY_04722</name>
</gene>
<evidence type="ECO:0000259" key="2">
    <source>
        <dbReference type="Pfam" id="PF00171"/>
    </source>
</evidence>
<dbReference type="GO" id="GO:0016620">
    <property type="term" value="F:oxidoreductase activity, acting on the aldehyde or oxo group of donors, NAD or NADP as acceptor"/>
    <property type="evidence" value="ECO:0007669"/>
    <property type="project" value="InterPro"/>
</dbReference>
<dbReference type="SUPFAM" id="SSF53720">
    <property type="entry name" value="ALDH-like"/>
    <property type="match status" value="1"/>
</dbReference>
<protein>
    <submittedName>
        <fullName evidence="3">Aldehyde dehydrogenase family protein</fullName>
    </submittedName>
</protein>
<dbReference type="InterPro" id="IPR016162">
    <property type="entry name" value="Ald_DH_N"/>
</dbReference>
<evidence type="ECO:0000313" key="4">
    <source>
        <dbReference type="Proteomes" id="UP000054495"/>
    </source>
</evidence>
<dbReference type="FunFam" id="3.40.605.10:FF:000050">
    <property type="entry name" value="Aldehyde dehydrogenase, mitochondrial"/>
    <property type="match status" value="1"/>
</dbReference>
<sequence>MLRAAVSRAVQLLSTTPGPQPIRNIEPNFTKLFINNEWTNSSRNTTIGTFNPANGRLIAEVEEADWRDVDKAVKAANDALQPGSPWRCIDGAQRGKLLHTLADLMERDKTILASLESLDNGKPFKTAYEFDLTFSIDCLRHYADLAAETHGSVKSERKPVAVCGHFTAPLIVQTWTLAPTLAAGDTVVIKLPPQTPLSGLHVASLIKEANFPAGVVNVVVGYAATAGRALCSHKGIRKFEATTTGTLCRPTKRRPSLEPTQRSPNIVFADANLDDAIRQTHYGMFFKDGHCYSAGTRTFVQGKIYDEFVDCSREHAERRIIGDPFEPSTEQGPQIDGYQVRKILRHVERGKREGAQLITGGKKWGDRGFYVLPTVFAKVDENSTLAREEIIGPITKIIRFETMEDLLEKTSIKHSLLPTAIMTRDVDKVNHMAKKLRYGSIWSNWCIVRDGFSIIHKIDTFKITK</sequence>